<sequence length="148" mass="17261">MAIEMNNKEIIEKLSKLQNIDVNIKNYVNIIKKKTEEEENLEEITEISPLQIAVKENNIDVVKYLLANQNTDINAKSLYLKEEDISHKYEDEKTALHCAVENENIEIIQLLMKHKAIKVDEKNKNEKTPIELTNNEDIKKMLSIELNQ</sequence>
<dbReference type="PROSITE" id="PS50088">
    <property type="entry name" value="ANK_REPEAT"/>
    <property type="match status" value="1"/>
</dbReference>
<keyword evidence="2 3" id="KW-0040">ANK repeat</keyword>
<dbReference type="Pfam" id="PF12796">
    <property type="entry name" value="Ank_2"/>
    <property type="match status" value="1"/>
</dbReference>
<dbReference type="Pfam" id="PF13606">
    <property type="entry name" value="Ank_3"/>
    <property type="match status" value="1"/>
</dbReference>
<accession>A0ABR2KVL4</accession>
<dbReference type="Proteomes" id="UP001470230">
    <property type="component" value="Unassembled WGS sequence"/>
</dbReference>
<name>A0ABR2KVL4_9EUKA</name>
<dbReference type="InterPro" id="IPR036770">
    <property type="entry name" value="Ankyrin_rpt-contain_sf"/>
</dbReference>
<organism evidence="4 5">
    <name type="scientific">Tritrichomonas musculus</name>
    <dbReference type="NCBI Taxonomy" id="1915356"/>
    <lineage>
        <taxon>Eukaryota</taxon>
        <taxon>Metamonada</taxon>
        <taxon>Parabasalia</taxon>
        <taxon>Tritrichomonadida</taxon>
        <taxon>Tritrichomonadidae</taxon>
        <taxon>Tritrichomonas</taxon>
    </lineage>
</organism>
<dbReference type="SMART" id="SM00248">
    <property type="entry name" value="ANK"/>
    <property type="match status" value="2"/>
</dbReference>
<gene>
    <name evidence="4" type="ORF">M9Y10_023601</name>
</gene>
<keyword evidence="1" id="KW-0677">Repeat</keyword>
<feature type="repeat" description="ANK" evidence="3">
    <location>
        <begin position="91"/>
        <end position="116"/>
    </location>
</feature>
<dbReference type="PANTHER" id="PTHR24198">
    <property type="entry name" value="ANKYRIN REPEAT AND PROTEIN KINASE DOMAIN-CONTAINING PROTEIN"/>
    <property type="match status" value="1"/>
</dbReference>
<evidence type="ECO:0008006" key="6">
    <source>
        <dbReference type="Google" id="ProtNLM"/>
    </source>
</evidence>
<keyword evidence="5" id="KW-1185">Reference proteome</keyword>
<evidence type="ECO:0000313" key="5">
    <source>
        <dbReference type="Proteomes" id="UP001470230"/>
    </source>
</evidence>
<evidence type="ECO:0000256" key="3">
    <source>
        <dbReference type="PROSITE-ProRule" id="PRU00023"/>
    </source>
</evidence>
<dbReference type="SUPFAM" id="SSF48403">
    <property type="entry name" value="Ankyrin repeat"/>
    <property type="match status" value="1"/>
</dbReference>
<reference evidence="4 5" key="1">
    <citation type="submission" date="2024-04" db="EMBL/GenBank/DDBJ databases">
        <title>Tritrichomonas musculus Genome.</title>
        <authorList>
            <person name="Alves-Ferreira E."/>
            <person name="Grigg M."/>
            <person name="Lorenzi H."/>
            <person name="Galac M."/>
        </authorList>
    </citation>
    <scope>NUCLEOTIDE SEQUENCE [LARGE SCALE GENOMIC DNA]</scope>
    <source>
        <strain evidence="4 5">EAF2021</strain>
    </source>
</reference>
<dbReference type="EMBL" id="JAPFFF010000003">
    <property type="protein sequence ID" value="KAK8895159.1"/>
    <property type="molecule type" value="Genomic_DNA"/>
</dbReference>
<dbReference type="InterPro" id="IPR002110">
    <property type="entry name" value="Ankyrin_rpt"/>
</dbReference>
<dbReference type="Gene3D" id="1.25.40.20">
    <property type="entry name" value="Ankyrin repeat-containing domain"/>
    <property type="match status" value="2"/>
</dbReference>
<dbReference type="PROSITE" id="PS50297">
    <property type="entry name" value="ANK_REP_REGION"/>
    <property type="match status" value="1"/>
</dbReference>
<evidence type="ECO:0000313" key="4">
    <source>
        <dbReference type="EMBL" id="KAK8895159.1"/>
    </source>
</evidence>
<comment type="caution">
    <text evidence="4">The sequence shown here is derived from an EMBL/GenBank/DDBJ whole genome shotgun (WGS) entry which is preliminary data.</text>
</comment>
<evidence type="ECO:0000256" key="2">
    <source>
        <dbReference type="ARBA" id="ARBA00023043"/>
    </source>
</evidence>
<protein>
    <recommendedName>
        <fullName evidence="6">Ankyrin</fullName>
    </recommendedName>
</protein>
<evidence type="ECO:0000256" key="1">
    <source>
        <dbReference type="ARBA" id="ARBA00022737"/>
    </source>
</evidence>
<proteinExistence type="predicted"/>
<dbReference type="PANTHER" id="PTHR24198:SF165">
    <property type="entry name" value="ANKYRIN REPEAT-CONTAINING PROTEIN-RELATED"/>
    <property type="match status" value="1"/>
</dbReference>